<name>A0ABQ6W7M2_9EURO</name>
<protein>
    <submittedName>
        <fullName evidence="1">Uncharacterized protein</fullName>
    </submittedName>
</protein>
<reference evidence="1 2" key="1">
    <citation type="submission" date="2019-04" db="EMBL/GenBank/DDBJ databases">
        <authorList>
            <consortium name="DOE Joint Genome Institute"/>
            <person name="Mondo S."/>
            <person name="Kjaerbolling I."/>
            <person name="Vesth T."/>
            <person name="Frisvad J.C."/>
            <person name="Nybo J.L."/>
            <person name="Theobald S."/>
            <person name="Kildgaard S."/>
            <person name="Isbrandt T."/>
            <person name="Kuo A."/>
            <person name="Sato A."/>
            <person name="Lyhne E.K."/>
            <person name="Kogle M.E."/>
            <person name="Wiebenga A."/>
            <person name="Kun R.S."/>
            <person name="Lubbers R.J."/>
            <person name="Makela M.R."/>
            <person name="Barry K."/>
            <person name="Chovatia M."/>
            <person name="Clum A."/>
            <person name="Daum C."/>
            <person name="Haridas S."/>
            <person name="He G."/>
            <person name="LaButti K."/>
            <person name="Lipzen A."/>
            <person name="Riley R."/>
            <person name="Salamov A."/>
            <person name="Simmons B.A."/>
            <person name="Magnuson J.K."/>
            <person name="Henrissat B."/>
            <person name="Mortensen U.H."/>
            <person name="Larsen T.O."/>
            <person name="Devries R.P."/>
            <person name="Grigoriev I.V."/>
            <person name="Machida M."/>
            <person name="Baker S.E."/>
            <person name="Andersen M.R."/>
            <person name="Cantor M.N."/>
            <person name="Hua S.X."/>
        </authorList>
    </citation>
    <scope>NUCLEOTIDE SEQUENCE [LARGE SCALE GENOMIC DNA]</scope>
    <source>
        <strain evidence="1 2">CBS 117616</strain>
    </source>
</reference>
<dbReference type="Proteomes" id="UP000325395">
    <property type="component" value="Unassembled WGS sequence"/>
</dbReference>
<sequence length="80" mass="8931">MLGSGVQGTTLAPYEEAQGRCCEKCQHFPTYSMHTINVDMARDLDRCFDAPYCCLIKKQYPGRILGNCDASKVPRKALSQ</sequence>
<gene>
    <name evidence="1" type="ORF">BDV36DRAFT_269399</name>
</gene>
<evidence type="ECO:0000313" key="1">
    <source>
        <dbReference type="EMBL" id="KAE8413145.1"/>
    </source>
</evidence>
<dbReference type="EMBL" id="ML735814">
    <property type="protein sequence ID" value="KAE8413145.1"/>
    <property type="molecule type" value="Genomic_DNA"/>
</dbReference>
<organism evidence="1 2">
    <name type="scientific">Aspergillus pseudocaelatus</name>
    <dbReference type="NCBI Taxonomy" id="1825620"/>
    <lineage>
        <taxon>Eukaryota</taxon>
        <taxon>Fungi</taxon>
        <taxon>Dikarya</taxon>
        <taxon>Ascomycota</taxon>
        <taxon>Pezizomycotina</taxon>
        <taxon>Eurotiomycetes</taxon>
        <taxon>Eurotiomycetidae</taxon>
        <taxon>Eurotiales</taxon>
        <taxon>Aspergillaceae</taxon>
        <taxon>Aspergillus</taxon>
        <taxon>Aspergillus subgen. Circumdati</taxon>
    </lineage>
</organism>
<accession>A0ABQ6W7M2</accession>
<evidence type="ECO:0000313" key="2">
    <source>
        <dbReference type="Proteomes" id="UP000325395"/>
    </source>
</evidence>
<keyword evidence="2" id="KW-1185">Reference proteome</keyword>
<proteinExistence type="predicted"/>